<reference evidence="2 3" key="2">
    <citation type="journal article" date="2019" name="G3 (Bethesda)">
        <title>Hybrid Assembly of the Genome of the Entomopathogenic Nematode Steinernema carpocapsae Identifies the X-Chromosome.</title>
        <authorList>
            <person name="Serra L."/>
            <person name="Macchietto M."/>
            <person name="Macias-Munoz A."/>
            <person name="McGill C.J."/>
            <person name="Rodriguez I.M."/>
            <person name="Rodriguez B."/>
            <person name="Murad R."/>
            <person name="Mortazavi A."/>
        </authorList>
    </citation>
    <scope>NUCLEOTIDE SEQUENCE [LARGE SCALE GENOMIC DNA]</scope>
    <source>
        <strain evidence="2 3">ALL</strain>
    </source>
</reference>
<dbReference type="EMBL" id="AZBU02000003">
    <property type="protein sequence ID" value="TKR89484.1"/>
    <property type="molecule type" value="Genomic_DNA"/>
</dbReference>
<dbReference type="Proteomes" id="UP000298663">
    <property type="component" value="Unassembled WGS sequence"/>
</dbReference>
<reference evidence="2 3" key="1">
    <citation type="journal article" date="2015" name="Genome Biol.">
        <title>Comparative genomics of Steinernema reveals deeply conserved gene regulatory networks.</title>
        <authorList>
            <person name="Dillman A.R."/>
            <person name="Macchietto M."/>
            <person name="Porter C.F."/>
            <person name="Rogers A."/>
            <person name="Williams B."/>
            <person name="Antoshechkin I."/>
            <person name="Lee M.M."/>
            <person name="Goodwin Z."/>
            <person name="Lu X."/>
            <person name="Lewis E.E."/>
            <person name="Goodrich-Blair H."/>
            <person name="Stock S.P."/>
            <person name="Adams B.J."/>
            <person name="Sternberg P.W."/>
            <person name="Mortazavi A."/>
        </authorList>
    </citation>
    <scope>NUCLEOTIDE SEQUENCE [LARGE SCALE GENOMIC DNA]</scope>
    <source>
        <strain evidence="2 3">ALL</strain>
    </source>
</reference>
<feature type="domain" description="Elongation factor EFG" evidence="1">
    <location>
        <begin position="30"/>
        <end position="105"/>
    </location>
</feature>
<keyword evidence="3" id="KW-1185">Reference proteome</keyword>
<dbReference type="Gene3D" id="3.30.70.240">
    <property type="match status" value="1"/>
</dbReference>
<name>A0A4U5P1G6_STECR</name>
<dbReference type="InterPro" id="IPR035647">
    <property type="entry name" value="EFG_III/V"/>
</dbReference>
<evidence type="ECO:0000313" key="2">
    <source>
        <dbReference type="EMBL" id="TKR89484.1"/>
    </source>
</evidence>
<gene>
    <name evidence="2" type="ORF">L596_013581</name>
</gene>
<dbReference type="SMART" id="SM00838">
    <property type="entry name" value="EFG_C"/>
    <property type="match status" value="1"/>
</dbReference>
<organism evidence="2 3">
    <name type="scientific">Steinernema carpocapsae</name>
    <name type="common">Entomopathogenic nematode</name>
    <dbReference type="NCBI Taxonomy" id="34508"/>
    <lineage>
        <taxon>Eukaryota</taxon>
        <taxon>Metazoa</taxon>
        <taxon>Ecdysozoa</taxon>
        <taxon>Nematoda</taxon>
        <taxon>Chromadorea</taxon>
        <taxon>Rhabditida</taxon>
        <taxon>Tylenchina</taxon>
        <taxon>Panagrolaimomorpha</taxon>
        <taxon>Strongyloidoidea</taxon>
        <taxon>Steinernematidae</taxon>
        <taxon>Steinernema</taxon>
    </lineage>
</organism>
<dbReference type="SUPFAM" id="SSF54980">
    <property type="entry name" value="EF-G C-terminal domain-like"/>
    <property type="match status" value="1"/>
</dbReference>
<comment type="caution">
    <text evidence="2">The sequence shown here is derived from an EMBL/GenBank/DDBJ whole genome shotgun (WGS) entry which is preliminary data.</text>
</comment>
<dbReference type="InterPro" id="IPR000640">
    <property type="entry name" value="EFG_V-like"/>
</dbReference>
<accession>A0A4U5P1G6</accession>
<proteinExistence type="predicted"/>
<sequence>MLPTVESVRCCKSWARGGPRSWESREILRVTKTFILDNAEVTGRDENDGNSRRSTCNAVTVKARMPLAESTGMAGAIRTATSGLGTIHMQFASYEHVSEQDQASIVSKMSAGRR</sequence>
<dbReference type="Pfam" id="PF00679">
    <property type="entry name" value="EFG_C"/>
    <property type="match status" value="1"/>
</dbReference>
<protein>
    <recommendedName>
        <fullName evidence="1">Elongation factor EFG domain-containing protein</fullName>
    </recommendedName>
</protein>
<evidence type="ECO:0000259" key="1">
    <source>
        <dbReference type="SMART" id="SM00838"/>
    </source>
</evidence>
<dbReference type="CDD" id="cd01514">
    <property type="entry name" value="Elongation_Factor_C"/>
    <property type="match status" value="1"/>
</dbReference>
<dbReference type="AlphaFoldDB" id="A0A4U5P1G6"/>
<evidence type="ECO:0000313" key="3">
    <source>
        <dbReference type="Proteomes" id="UP000298663"/>
    </source>
</evidence>